<organism evidence="2">
    <name type="scientific">marine sediment metagenome</name>
    <dbReference type="NCBI Taxonomy" id="412755"/>
    <lineage>
        <taxon>unclassified sequences</taxon>
        <taxon>metagenomes</taxon>
        <taxon>ecological metagenomes</taxon>
    </lineage>
</organism>
<comment type="caution">
    <text evidence="2">The sequence shown here is derived from an EMBL/GenBank/DDBJ whole genome shotgun (WGS) entry which is preliminary data.</text>
</comment>
<feature type="transmembrane region" description="Helical" evidence="1">
    <location>
        <begin position="304"/>
        <end position="326"/>
    </location>
</feature>
<keyword evidence="1" id="KW-1133">Transmembrane helix</keyword>
<reference evidence="2" key="1">
    <citation type="journal article" date="2015" name="Nature">
        <title>Complex archaea that bridge the gap between prokaryotes and eukaryotes.</title>
        <authorList>
            <person name="Spang A."/>
            <person name="Saw J.H."/>
            <person name="Jorgensen S.L."/>
            <person name="Zaremba-Niedzwiedzka K."/>
            <person name="Martijn J."/>
            <person name="Lind A.E."/>
            <person name="van Eijk R."/>
            <person name="Schleper C."/>
            <person name="Guy L."/>
            <person name="Ettema T.J."/>
        </authorList>
    </citation>
    <scope>NUCLEOTIDE SEQUENCE</scope>
</reference>
<dbReference type="EMBL" id="LAZR01056413">
    <property type="protein sequence ID" value="KKK74243.1"/>
    <property type="molecule type" value="Genomic_DNA"/>
</dbReference>
<dbReference type="AlphaFoldDB" id="A0A0F8XYZ4"/>
<sequence>MQIARAHSHFRAPVTLVGLGQSPAADRVVKAVEFANRARTDVIDPTLAKSATQFLSPIGELRDELRRVCGTGVGEDVEVGKFLQVLDCWVTEAFGWWAQTEQIALQTVGVGNAMLGAANKAAEGRASVQQFAFIAQMTTTGLNFLSMGNILLTQAVTWKPVLRNVLAVSHSLRDVVLIFNDSVDQGILPDDTRTEQLRVSLETTVEAWKREIINRVVDAAFATRQFALGLAEKNTQIIAAGFELAGLTPELLAVISELVLRVQQLAELLDFAALPGRALAGLGGMVGDAAKAVAGGAVNVVFDIALKAALVAGGVAIVATGIAVVLKKTGVIGKVNFRRRGG</sequence>
<accession>A0A0F8XYZ4</accession>
<evidence type="ECO:0000313" key="2">
    <source>
        <dbReference type="EMBL" id="KKK74243.1"/>
    </source>
</evidence>
<proteinExistence type="predicted"/>
<name>A0A0F8XYZ4_9ZZZZ</name>
<keyword evidence="1" id="KW-0472">Membrane</keyword>
<gene>
    <name evidence="2" type="ORF">LCGC14_2885720</name>
</gene>
<protein>
    <submittedName>
        <fullName evidence="2">Uncharacterized protein</fullName>
    </submittedName>
</protein>
<keyword evidence="1" id="KW-0812">Transmembrane</keyword>
<evidence type="ECO:0000256" key="1">
    <source>
        <dbReference type="SAM" id="Phobius"/>
    </source>
</evidence>